<evidence type="ECO:0000259" key="1">
    <source>
        <dbReference type="PROSITE" id="PS50943"/>
    </source>
</evidence>
<dbReference type="STRING" id="330214.NIDE2615"/>
<dbReference type="Proteomes" id="UP000001660">
    <property type="component" value="Chromosome"/>
</dbReference>
<dbReference type="InterPro" id="IPR001387">
    <property type="entry name" value="Cro/C1-type_HTH"/>
</dbReference>
<keyword evidence="3" id="KW-1185">Reference proteome</keyword>
<gene>
    <name evidence="2" type="ORF">NIDE2615</name>
</gene>
<name>D8PGD4_9BACT</name>
<accession>D8PGD4</accession>
<dbReference type="GO" id="GO:0003677">
    <property type="term" value="F:DNA binding"/>
    <property type="evidence" value="ECO:0007669"/>
    <property type="project" value="InterPro"/>
</dbReference>
<dbReference type="SUPFAM" id="SSF47413">
    <property type="entry name" value="lambda repressor-like DNA-binding domains"/>
    <property type="match status" value="1"/>
</dbReference>
<dbReference type="HOGENOM" id="CLU_2523872_0_0_0"/>
<dbReference type="Gene3D" id="1.10.260.40">
    <property type="entry name" value="lambda repressor-like DNA-binding domains"/>
    <property type="match status" value="1"/>
</dbReference>
<dbReference type="KEGG" id="nde:NIDE2615"/>
<evidence type="ECO:0000313" key="2">
    <source>
        <dbReference type="EMBL" id="CBK42321.1"/>
    </source>
</evidence>
<dbReference type="eggNOG" id="COG1396">
    <property type="taxonomic scope" value="Bacteria"/>
</dbReference>
<dbReference type="SMART" id="SM00530">
    <property type="entry name" value="HTH_XRE"/>
    <property type="match status" value="1"/>
</dbReference>
<dbReference type="AlphaFoldDB" id="D8PGD4"/>
<organism evidence="2 3">
    <name type="scientific">Nitrospira defluvii</name>
    <dbReference type="NCBI Taxonomy" id="330214"/>
    <lineage>
        <taxon>Bacteria</taxon>
        <taxon>Pseudomonadati</taxon>
        <taxon>Nitrospirota</taxon>
        <taxon>Nitrospiria</taxon>
        <taxon>Nitrospirales</taxon>
        <taxon>Nitrospiraceae</taxon>
        <taxon>Nitrospira</taxon>
    </lineage>
</organism>
<sequence>MMKTKDVRLAKARVVVSVGESVRIVRELQGLTQSELARRTKISQSTISAIENDTINLGVERAKTLARVLQCHPAVLVFPGWEVTKQSAA</sequence>
<evidence type="ECO:0000313" key="3">
    <source>
        <dbReference type="Proteomes" id="UP000001660"/>
    </source>
</evidence>
<dbReference type="EMBL" id="FP929003">
    <property type="protein sequence ID" value="CBK42321.1"/>
    <property type="molecule type" value="Genomic_DNA"/>
</dbReference>
<dbReference type="InterPro" id="IPR010982">
    <property type="entry name" value="Lambda_DNA-bd_dom_sf"/>
</dbReference>
<protein>
    <submittedName>
        <fullName evidence="2">HTH-type transcriptional regulator</fullName>
    </submittedName>
</protein>
<dbReference type="Pfam" id="PF01381">
    <property type="entry name" value="HTH_3"/>
    <property type="match status" value="1"/>
</dbReference>
<dbReference type="CDD" id="cd00093">
    <property type="entry name" value="HTH_XRE"/>
    <property type="match status" value="1"/>
</dbReference>
<reference evidence="2 3" key="1">
    <citation type="journal article" date="2010" name="Proc. Natl. Acad. Sci. U.S.A.">
        <title>A Nitrospira metagenome illuminates the physiology and evolution of globally important nitrite-oxidizing bacteria.</title>
        <authorList>
            <person name="Lucker S."/>
            <person name="Wagner M."/>
            <person name="Maixner F."/>
            <person name="Pelletier E."/>
            <person name="Koch H."/>
            <person name="Vacherie B."/>
            <person name="Rattei T."/>
            <person name="Sinninghe Damste J."/>
            <person name="Spieck E."/>
            <person name="Le Paslier D."/>
            <person name="Daims H."/>
        </authorList>
    </citation>
    <scope>NUCLEOTIDE SEQUENCE [LARGE SCALE GENOMIC DNA]</scope>
</reference>
<dbReference type="PROSITE" id="PS50943">
    <property type="entry name" value="HTH_CROC1"/>
    <property type="match status" value="1"/>
</dbReference>
<dbReference type="OrthoDB" id="9798961at2"/>
<feature type="domain" description="HTH cro/C1-type" evidence="1">
    <location>
        <begin position="22"/>
        <end position="76"/>
    </location>
</feature>
<proteinExistence type="predicted"/>